<dbReference type="GO" id="GO:0005786">
    <property type="term" value="C:signal recognition particle, endoplasmic reticulum targeting"/>
    <property type="evidence" value="ECO:0007669"/>
    <property type="project" value="UniProtKB-KW"/>
</dbReference>
<dbReference type="PIRSF" id="PIRSF038995">
    <property type="entry name" value="SRP68"/>
    <property type="match status" value="1"/>
</dbReference>
<dbReference type="EMBL" id="LHPF02000014">
    <property type="protein sequence ID" value="PSC71516.1"/>
    <property type="molecule type" value="Genomic_DNA"/>
</dbReference>
<keyword evidence="7 12" id="KW-0694">RNA-binding</keyword>
<evidence type="ECO:0000313" key="14">
    <source>
        <dbReference type="Proteomes" id="UP000239649"/>
    </source>
</evidence>
<comment type="subcellular location">
    <subcellularLocation>
        <location evidence="2 12">Cytoplasm</location>
    </subcellularLocation>
    <subcellularLocation>
        <location evidence="1">Endoplasmic reticulum</location>
    </subcellularLocation>
    <subcellularLocation>
        <location evidence="3">Nucleus</location>
        <location evidence="3">Nucleolus</location>
    </subcellularLocation>
</comment>
<dbReference type="Pfam" id="PF16969">
    <property type="entry name" value="SRP68"/>
    <property type="match status" value="1"/>
</dbReference>
<evidence type="ECO:0000256" key="4">
    <source>
        <dbReference type="ARBA" id="ARBA00009352"/>
    </source>
</evidence>
<keyword evidence="6" id="KW-0256">Endoplasmic reticulum</keyword>
<sequence length="620" mass="67289">MEVDAPSTSTGPPPPPELPTLSLEVLQIVKDAQSIHGLKHSDYQRYRQYCSRRLRRIYKSVKFLHGRGRYQKKQLQPEGVKDVRHLHIPLVQAERAWAYAMDLKGQLEDAPAAAAPKRQHLVRRLSKAARHAGELVALASARCDARTQLEAEAYSLWMAGSVLLEKESDWEGALARFLRAQKMFGELAKVGSLEQQGVCKHFLDQVEPTIRYCNYQISRKGGAAPDPASLLESIGDGGSDLLQSKLASLAAAAQAQRAAATSELHWAGESYRVREDKIRIPLTQAQELEAELEGAMEAEGAGAADLEARVSLHDRAINAYGEARSAIKSQLALGQDSEQLRGELLALERAVQGLQLERTVRRNRFLAGDAEARFARGLRRALGGGKAGAARERPAKAEDVVRLYDSLIANVVELNDLAALLGGAAGEMLMDECSAKQAHYQAARCLFVAHSYLEGGKAAEAEGLFDRTVQRCQQAASKYEDCAKPDVAATADLAQVQEAAAAWGAVAAAEQRAAELRDKQAAQEGLQGMSLEGEGKKRSAGQAFLAEEPDRFESFVGPKGVEPRITRVPPALRTMPVRPIFLDSALNYVQAPNLSHRLPAKSAAPAAGTFSRLFSGWGAK</sequence>
<evidence type="ECO:0000256" key="1">
    <source>
        <dbReference type="ARBA" id="ARBA00004240"/>
    </source>
</evidence>
<comment type="function">
    <text evidence="12">Component of the signal recognition particle (SRP) complex, a ribonucleoprotein complex that mediates the cotranslational targeting of secretory and membrane proteins to the endoplasmic reticulum (ER). The SRP complex interacts with the signal sequence in nascent secretory and membrane proteins and directs them to the membrane of the ER.</text>
</comment>
<dbReference type="GO" id="GO:0005047">
    <property type="term" value="F:signal recognition particle binding"/>
    <property type="evidence" value="ECO:0007669"/>
    <property type="project" value="InterPro"/>
</dbReference>
<dbReference type="GO" id="GO:0005829">
    <property type="term" value="C:cytosol"/>
    <property type="evidence" value="ECO:0007669"/>
    <property type="project" value="UniProtKB-ARBA"/>
</dbReference>
<organism evidence="13 14">
    <name type="scientific">Micractinium conductrix</name>
    <dbReference type="NCBI Taxonomy" id="554055"/>
    <lineage>
        <taxon>Eukaryota</taxon>
        <taxon>Viridiplantae</taxon>
        <taxon>Chlorophyta</taxon>
        <taxon>core chlorophytes</taxon>
        <taxon>Trebouxiophyceae</taxon>
        <taxon>Chlorellales</taxon>
        <taxon>Chlorellaceae</taxon>
        <taxon>Chlorella clade</taxon>
        <taxon>Micractinium</taxon>
    </lineage>
</organism>
<evidence type="ECO:0000313" key="13">
    <source>
        <dbReference type="EMBL" id="PSC71516.1"/>
    </source>
</evidence>
<dbReference type="FunFam" id="1.10.3450.40:FF:000001">
    <property type="entry name" value="Signal recognition particle subunit SRP68"/>
    <property type="match status" value="1"/>
</dbReference>
<dbReference type="PANTHER" id="PTHR12860">
    <property type="entry name" value="SIGNAL RECOGNITION PARTICLE 68 KDA PROTEIN"/>
    <property type="match status" value="1"/>
</dbReference>
<keyword evidence="8 12" id="KW-0733">Signal recognition particle</keyword>
<evidence type="ECO:0000256" key="7">
    <source>
        <dbReference type="ARBA" id="ARBA00022884"/>
    </source>
</evidence>
<dbReference type="GO" id="GO:0006614">
    <property type="term" value="P:SRP-dependent cotranslational protein targeting to membrane"/>
    <property type="evidence" value="ECO:0007669"/>
    <property type="project" value="InterPro"/>
</dbReference>
<dbReference type="CDD" id="cd15481">
    <property type="entry name" value="SRP68-RBD"/>
    <property type="match status" value="1"/>
</dbReference>
<dbReference type="GO" id="GO:0008312">
    <property type="term" value="F:7S RNA binding"/>
    <property type="evidence" value="ECO:0007669"/>
    <property type="project" value="InterPro"/>
</dbReference>
<proteinExistence type="inferred from homology"/>
<evidence type="ECO:0000256" key="2">
    <source>
        <dbReference type="ARBA" id="ARBA00004496"/>
    </source>
</evidence>
<keyword evidence="5 12" id="KW-0963">Cytoplasm</keyword>
<keyword evidence="14" id="KW-1185">Reference proteome</keyword>
<comment type="similarity">
    <text evidence="4 12">Belongs to the SRP68 family.</text>
</comment>
<dbReference type="STRING" id="554055.A0A2P6VBQ7"/>
<protein>
    <recommendedName>
        <fullName evidence="11 12">Signal recognition particle subunit SRP68</fullName>
        <shortName evidence="12">SRP68</shortName>
    </recommendedName>
</protein>
<comment type="caution">
    <text evidence="13">The sequence shown here is derived from an EMBL/GenBank/DDBJ whole genome shotgun (WGS) entry which is preliminary data.</text>
</comment>
<evidence type="ECO:0000256" key="9">
    <source>
        <dbReference type="ARBA" id="ARBA00023242"/>
    </source>
</evidence>
<dbReference type="Gene3D" id="1.10.3450.40">
    <property type="entry name" value="Signal recognition particle, SRP68 subunit, RNA-binding domain"/>
    <property type="match status" value="1"/>
</dbReference>
<dbReference type="OrthoDB" id="10255118at2759"/>
<gene>
    <name evidence="13" type="ORF">C2E20_5131</name>
</gene>
<dbReference type="InterPro" id="IPR026258">
    <property type="entry name" value="SRP68"/>
</dbReference>
<dbReference type="PANTHER" id="PTHR12860:SF0">
    <property type="entry name" value="SIGNAL RECOGNITION PARTICLE SUBUNIT SRP68"/>
    <property type="match status" value="1"/>
</dbReference>
<accession>A0A2P6VBQ7</accession>
<evidence type="ECO:0000256" key="8">
    <source>
        <dbReference type="ARBA" id="ARBA00023135"/>
    </source>
</evidence>
<dbReference type="InterPro" id="IPR034652">
    <property type="entry name" value="SRP68-RBD"/>
</dbReference>
<evidence type="ECO:0000256" key="11">
    <source>
        <dbReference type="ARBA" id="ARBA00029498"/>
    </source>
</evidence>
<dbReference type="GO" id="GO:0005783">
    <property type="term" value="C:endoplasmic reticulum"/>
    <property type="evidence" value="ECO:0007669"/>
    <property type="project" value="UniProtKB-SubCell"/>
</dbReference>
<dbReference type="InterPro" id="IPR038253">
    <property type="entry name" value="SRP68_N_sf"/>
</dbReference>
<dbReference type="AlphaFoldDB" id="A0A2P6VBQ7"/>
<keyword evidence="10 12" id="KW-0687">Ribonucleoprotein</keyword>
<dbReference type="Proteomes" id="UP000239649">
    <property type="component" value="Unassembled WGS sequence"/>
</dbReference>
<keyword evidence="9" id="KW-0539">Nucleus</keyword>
<dbReference type="GO" id="GO:0030942">
    <property type="term" value="F:endoplasmic reticulum signal peptide binding"/>
    <property type="evidence" value="ECO:0007669"/>
    <property type="project" value="InterPro"/>
</dbReference>
<evidence type="ECO:0000256" key="3">
    <source>
        <dbReference type="ARBA" id="ARBA00004604"/>
    </source>
</evidence>
<dbReference type="GO" id="GO:0005730">
    <property type="term" value="C:nucleolus"/>
    <property type="evidence" value="ECO:0007669"/>
    <property type="project" value="UniProtKB-SubCell"/>
</dbReference>
<evidence type="ECO:0000256" key="5">
    <source>
        <dbReference type="ARBA" id="ARBA00022490"/>
    </source>
</evidence>
<reference evidence="13 14" key="1">
    <citation type="journal article" date="2018" name="Plant J.">
        <title>Genome sequences of Chlorella sorokiniana UTEX 1602 and Micractinium conductrix SAG 241.80: implications to maltose excretion by a green alga.</title>
        <authorList>
            <person name="Arriola M.B."/>
            <person name="Velmurugan N."/>
            <person name="Zhang Y."/>
            <person name="Plunkett M.H."/>
            <person name="Hondzo H."/>
            <person name="Barney B.M."/>
        </authorList>
    </citation>
    <scope>NUCLEOTIDE SEQUENCE [LARGE SCALE GENOMIC DNA]</scope>
    <source>
        <strain evidence="13 14">SAG 241.80</strain>
    </source>
</reference>
<evidence type="ECO:0000256" key="6">
    <source>
        <dbReference type="ARBA" id="ARBA00022824"/>
    </source>
</evidence>
<name>A0A2P6VBQ7_9CHLO</name>
<evidence type="ECO:0000256" key="10">
    <source>
        <dbReference type="ARBA" id="ARBA00023274"/>
    </source>
</evidence>
<evidence type="ECO:0000256" key="12">
    <source>
        <dbReference type="PIRNR" id="PIRNR038995"/>
    </source>
</evidence>